<proteinExistence type="predicted"/>
<accession>A0A2S5B5V4</accession>
<name>A0A2S5B5V4_9BASI</name>
<sequence>MESLNNVVEQAKELVGQYTGSTSTQSASSSTDAQPGSSGAPPVLEDAPDAVDGIGPTGGAALIEHEGVANADAPNVDQGAEYSATGRDATGTFDGGANDPPNLGAGVMPGRAT</sequence>
<reference evidence="2 3" key="1">
    <citation type="journal article" date="2018" name="Front. Microbiol.">
        <title>Prospects for Fungal Bioremediation of Acidic Radioactive Waste Sites: Characterization and Genome Sequence of Rhodotorula taiwanensis MD1149.</title>
        <authorList>
            <person name="Tkavc R."/>
            <person name="Matrosova V.Y."/>
            <person name="Grichenko O.E."/>
            <person name="Gostincar C."/>
            <person name="Volpe R.P."/>
            <person name="Klimenkova P."/>
            <person name="Gaidamakova E.K."/>
            <person name="Zhou C.E."/>
            <person name="Stewart B.J."/>
            <person name="Lyman M.G."/>
            <person name="Malfatti S.A."/>
            <person name="Rubinfeld B."/>
            <person name="Courtot M."/>
            <person name="Singh J."/>
            <person name="Dalgard C.L."/>
            <person name="Hamilton T."/>
            <person name="Frey K.G."/>
            <person name="Gunde-Cimerman N."/>
            <person name="Dugan L."/>
            <person name="Daly M.J."/>
        </authorList>
    </citation>
    <scope>NUCLEOTIDE SEQUENCE [LARGE SCALE GENOMIC DNA]</scope>
    <source>
        <strain evidence="2 3">MD1149</strain>
    </source>
</reference>
<dbReference type="AlphaFoldDB" id="A0A2S5B5V4"/>
<keyword evidence="3" id="KW-1185">Reference proteome</keyword>
<evidence type="ECO:0000313" key="2">
    <source>
        <dbReference type="EMBL" id="POY72173.1"/>
    </source>
</evidence>
<dbReference type="EMBL" id="PJQD01000057">
    <property type="protein sequence ID" value="POY72173.1"/>
    <property type="molecule type" value="Genomic_DNA"/>
</dbReference>
<comment type="caution">
    <text evidence="2">The sequence shown here is derived from an EMBL/GenBank/DDBJ whole genome shotgun (WGS) entry which is preliminary data.</text>
</comment>
<evidence type="ECO:0000313" key="3">
    <source>
        <dbReference type="Proteomes" id="UP000237144"/>
    </source>
</evidence>
<protein>
    <submittedName>
        <fullName evidence="2">Uncharacterized protein</fullName>
    </submittedName>
</protein>
<evidence type="ECO:0000256" key="1">
    <source>
        <dbReference type="SAM" id="MobiDB-lite"/>
    </source>
</evidence>
<feature type="compositionally biased region" description="Low complexity" evidence="1">
    <location>
        <begin position="19"/>
        <end position="31"/>
    </location>
</feature>
<dbReference type="Proteomes" id="UP000237144">
    <property type="component" value="Unassembled WGS sequence"/>
</dbReference>
<gene>
    <name evidence="2" type="ORF">BMF94_4810</name>
</gene>
<feature type="region of interest" description="Disordered" evidence="1">
    <location>
        <begin position="1"/>
        <end position="113"/>
    </location>
</feature>
<organism evidence="2 3">
    <name type="scientific">Rhodotorula taiwanensis</name>
    <dbReference type="NCBI Taxonomy" id="741276"/>
    <lineage>
        <taxon>Eukaryota</taxon>
        <taxon>Fungi</taxon>
        <taxon>Dikarya</taxon>
        <taxon>Basidiomycota</taxon>
        <taxon>Pucciniomycotina</taxon>
        <taxon>Microbotryomycetes</taxon>
        <taxon>Sporidiobolales</taxon>
        <taxon>Sporidiobolaceae</taxon>
        <taxon>Rhodotorula</taxon>
    </lineage>
</organism>
<dbReference type="OrthoDB" id="2524987at2759"/>